<keyword evidence="3" id="KW-1185">Reference proteome</keyword>
<dbReference type="Proteomes" id="UP000215377">
    <property type="component" value="Unassembled WGS sequence"/>
</dbReference>
<dbReference type="Pfam" id="PF05050">
    <property type="entry name" value="Methyltransf_21"/>
    <property type="match status" value="1"/>
</dbReference>
<evidence type="ECO:0000259" key="1">
    <source>
        <dbReference type="Pfam" id="PF05050"/>
    </source>
</evidence>
<feature type="domain" description="Methyltransferase FkbM" evidence="1">
    <location>
        <begin position="76"/>
        <end position="217"/>
    </location>
</feature>
<dbReference type="EMBL" id="AQQR01000024">
    <property type="protein sequence ID" value="OWU68055.1"/>
    <property type="molecule type" value="Genomic_DNA"/>
</dbReference>
<sequence>MRKGLVLNDVSELEGSISYRGPLRMEICGHEVSFDLSNPHEVRYVLRALTGLPHPQADIDHKLFETFVRDGDVCLDIGANIGMTALEMLSLGAARVIAFEPVASLADRLRAMAVPSVEVHGIALSDCDGMAEIILSQSHNQGHTLSAEQVAQFPKVFGDRLRRQTVRTSRLDQVFDNGSAGDLWKIDAEGAEHAVLRGAARLLSEEPPRVILCECYAGVDDLAAILGPDWGGARALLRSDTGALALGPLDTPGDDRAFRWIAPTYVFYRKDAVALPAGMTFGGV</sequence>
<comment type="caution">
    <text evidence="2">The sequence shown here is derived from an EMBL/GenBank/DDBJ whole genome shotgun (WGS) entry which is preliminary data.</text>
</comment>
<dbReference type="NCBIfam" id="TIGR01444">
    <property type="entry name" value="fkbM_fam"/>
    <property type="match status" value="1"/>
</dbReference>
<gene>
    <name evidence="2" type="ORF">ATO3_25010</name>
</gene>
<accession>A0A225NDC0</accession>
<evidence type="ECO:0000313" key="3">
    <source>
        <dbReference type="Proteomes" id="UP000215377"/>
    </source>
</evidence>
<evidence type="ECO:0000313" key="2">
    <source>
        <dbReference type="EMBL" id="OWU68055.1"/>
    </source>
</evidence>
<organism evidence="2 3">
    <name type="scientific">Marinibacterium profundimaris</name>
    <dbReference type="NCBI Taxonomy" id="1679460"/>
    <lineage>
        <taxon>Bacteria</taxon>
        <taxon>Pseudomonadati</taxon>
        <taxon>Pseudomonadota</taxon>
        <taxon>Alphaproteobacteria</taxon>
        <taxon>Rhodobacterales</taxon>
        <taxon>Paracoccaceae</taxon>
        <taxon>Marinibacterium</taxon>
    </lineage>
</organism>
<dbReference type="InterPro" id="IPR029063">
    <property type="entry name" value="SAM-dependent_MTases_sf"/>
</dbReference>
<dbReference type="SUPFAM" id="SSF53335">
    <property type="entry name" value="S-adenosyl-L-methionine-dependent methyltransferases"/>
    <property type="match status" value="1"/>
</dbReference>
<dbReference type="InterPro" id="IPR006342">
    <property type="entry name" value="FkbM_mtfrase"/>
</dbReference>
<reference evidence="2 3" key="1">
    <citation type="submission" date="2013-04" db="EMBL/GenBank/DDBJ databases">
        <title>Oceanicola sp. 22II1-22F33 Genome Sequencing.</title>
        <authorList>
            <person name="Lai Q."/>
            <person name="Li G."/>
            <person name="Shao Z."/>
        </authorList>
    </citation>
    <scope>NUCLEOTIDE SEQUENCE [LARGE SCALE GENOMIC DNA]</scope>
    <source>
        <strain evidence="2 3">22II1-22F33</strain>
    </source>
</reference>
<dbReference type="PANTHER" id="PTHR34203">
    <property type="entry name" value="METHYLTRANSFERASE, FKBM FAMILY PROTEIN"/>
    <property type="match status" value="1"/>
</dbReference>
<name>A0A225NDC0_9RHOB</name>
<dbReference type="Gene3D" id="3.40.50.150">
    <property type="entry name" value="Vaccinia Virus protein VP39"/>
    <property type="match status" value="1"/>
</dbReference>
<dbReference type="InterPro" id="IPR052514">
    <property type="entry name" value="SAM-dependent_MTase"/>
</dbReference>
<protein>
    <recommendedName>
        <fullName evidence="1">Methyltransferase FkbM domain-containing protein</fullName>
    </recommendedName>
</protein>
<proteinExistence type="predicted"/>
<dbReference type="PANTHER" id="PTHR34203:SF15">
    <property type="entry name" value="SLL1173 PROTEIN"/>
    <property type="match status" value="1"/>
</dbReference>
<dbReference type="AlphaFoldDB" id="A0A225NDC0"/>